<dbReference type="Pfam" id="PF23271">
    <property type="entry name" value="HEAT_GCN1"/>
    <property type="match status" value="1"/>
</dbReference>
<evidence type="ECO:0000256" key="6">
    <source>
        <dbReference type="SAM" id="Coils"/>
    </source>
</evidence>
<reference evidence="9 10" key="1">
    <citation type="submission" date="2014-10" db="EMBL/GenBank/DDBJ databases">
        <title>Draft genome of the hookworm Ancylostoma caninum.</title>
        <authorList>
            <person name="Mitreva M."/>
        </authorList>
    </citation>
    <scope>NUCLEOTIDE SEQUENCE [LARGE SCALE GENOMIC DNA]</scope>
    <source>
        <strain evidence="9 10">Baltimore</strain>
    </source>
</reference>
<dbReference type="InterPro" id="IPR011989">
    <property type="entry name" value="ARM-like"/>
</dbReference>
<dbReference type="Proteomes" id="UP000252519">
    <property type="component" value="Unassembled WGS sequence"/>
</dbReference>
<dbReference type="Gene3D" id="1.25.10.10">
    <property type="entry name" value="Leucine-rich Repeat Variant"/>
    <property type="match status" value="7"/>
</dbReference>
<dbReference type="GO" id="GO:0016740">
    <property type="term" value="F:transferase activity"/>
    <property type="evidence" value="ECO:0007669"/>
    <property type="project" value="UniProtKB-KW"/>
</dbReference>
<dbReference type="InterPro" id="IPR006075">
    <property type="entry name" value="Asn/Gln-tRNA_Trfase_suB/E_cat"/>
</dbReference>
<keyword evidence="4" id="KW-0067">ATP-binding</keyword>
<organism evidence="9 10">
    <name type="scientific">Ancylostoma caninum</name>
    <name type="common">Dog hookworm</name>
    <dbReference type="NCBI Taxonomy" id="29170"/>
    <lineage>
        <taxon>Eukaryota</taxon>
        <taxon>Metazoa</taxon>
        <taxon>Ecdysozoa</taxon>
        <taxon>Nematoda</taxon>
        <taxon>Chromadorea</taxon>
        <taxon>Rhabditida</taxon>
        <taxon>Rhabditina</taxon>
        <taxon>Rhabditomorpha</taxon>
        <taxon>Strongyloidea</taxon>
        <taxon>Ancylostomatidae</taxon>
        <taxon>Ancylostomatinae</taxon>
        <taxon>Ancylostoma</taxon>
    </lineage>
</organism>
<dbReference type="InterPro" id="IPR057546">
    <property type="entry name" value="HEAT_GCN1"/>
</dbReference>
<dbReference type="InterPro" id="IPR017958">
    <property type="entry name" value="Gln-tRNA_amidoTrfase_suB_CS"/>
</dbReference>
<dbReference type="PROSITE" id="PS50077">
    <property type="entry name" value="HEAT_REPEAT"/>
    <property type="match status" value="3"/>
</dbReference>
<dbReference type="STRING" id="29170.A0A368GI29"/>
<dbReference type="GO" id="GO:0050567">
    <property type="term" value="F:glutaminyl-tRNA synthase (glutamine-hydrolyzing) activity"/>
    <property type="evidence" value="ECO:0007669"/>
    <property type="project" value="UniProtKB-UniRule"/>
</dbReference>
<dbReference type="Pfam" id="PF24993">
    <property type="entry name" value="GNC1_N"/>
    <property type="match status" value="1"/>
</dbReference>
<dbReference type="NCBIfam" id="TIGR00133">
    <property type="entry name" value="gatB"/>
    <property type="match status" value="1"/>
</dbReference>
<evidence type="ECO:0000256" key="5">
    <source>
        <dbReference type="PROSITE-ProRule" id="PRU00103"/>
    </source>
</evidence>
<comment type="subcellular location">
    <subcellularLocation>
        <location evidence="4">Mitochondrion</location>
    </subcellularLocation>
</comment>
<dbReference type="PANTHER" id="PTHR23346:SF7">
    <property type="entry name" value="STALLED RIBOSOME SENSOR GCN1"/>
    <property type="match status" value="1"/>
</dbReference>
<keyword evidence="4" id="KW-0436">Ligase</keyword>
<dbReference type="InterPro" id="IPR056810">
    <property type="entry name" value="GNC1-like_N"/>
</dbReference>
<feature type="domain" description="TOG" evidence="8">
    <location>
        <begin position="1342"/>
        <end position="1575"/>
    </location>
</feature>
<dbReference type="FunFam" id="1.25.10.10:FF:000096">
    <property type="entry name" value="eIF-2-alpha kinase activator gcn1"/>
    <property type="match status" value="1"/>
</dbReference>
<feature type="coiled-coil region" evidence="6">
    <location>
        <begin position="800"/>
        <end position="839"/>
    </location>
</feature>
<evidence type="ECO:0000256" key="4">
    <source>
        <dbReference type="HAMAP-Rule" id="MF_03147"/>
    </source>
</evidence>
<dbReference type="GO" id="GO:0034198">
    <property type="term" value="P:cellular response to amino acid starvation"/>
    <property type="evidence" value="ECO:0007669"/>
    <property type="project" value="TreeGrafter"/>
</dbReference>
<dbReference type="GO" id="GO:0005739">
    <property type="term" value="C:mitochondrion"/>
    <property type="evidence" value="ECO:0007669"/>
    <property type="project" value="UniProtKB-SubCell"/>
</dbReference>
<feature type="repeat" description="HEAT" evidence="5">
    <location>
        <begin position="1593"/>
        <end position="1631"/>
    </location>
</feature>
<dbReference type="GO" id="GO:0070681">
    <property type="term" value="P:glutaminyl-tRNAGln biosynthesis via transamidation"/>
    <property type="evidence" value="ECO:0007669"/>
    <property type="project" value="UniProtKB-UniRule"/>
</dbReference>
<dbReference type="GO" id="GO:0005829">
    <property type="term" value="C:cytosol"/>
    <property type="evidence" value="ECO:0007669"/>
    <property type="project" value="TreeGrafter"/>
</dbReference>
<dbReference type="GO" id="GO:0000226">
    <property type="term" value="P:microtubule cytoskeleton organization"/>
    <property type="evidence" value="ECO:0007669"/>
    <property type="project" value="UniProtKB-ARBA"/>
</dbReference>
<sequence length="3157" mass="348854">MSVENGEEQIKENVDPSGAATEKNEIDWLKEEVRKFTAVVTNPSVRLQLQAYTLLCKVIKQVETIPEPFIKGIVKIVITACAFRYSHQQSFKAVENLLNALAKHDSGATAKSLAQSVQALFPLTPNISESIACVAIPPAKWLLQLFPRVSDAVTPDVVSALGNLSFYCCASPKASRVFKKKLRLVCRNKDQTRRLNQAVSEISKDASSAKKMACFISFLFEACDSVDHNLFLDIFSKSVLFPKVRAEQFVIDICSNGLSKISASTFRDTLLPSIKKSLLRSPEVAAFGIVKAIESATFPLDEYLTDLLKGLGGLMASSSEELRDAAIAGAVALTTLAEAPTVEKIVNYLLEQLSAAKSSEQRVALLEGVAKCAGAKNANADALEKIAAGVVSKTTSPDKEAHENVVTAQWKAATIWARRLNNSSSALTSVFKNAPLLPTAVRHIGYRSLANIFTSRDMKSLPTDCEKQLWQEFEAVTKEPLQFISLAALLLKTCDSGTPNHTKVWGKVTTYDSVLKDKSLASMCGEDAITWVDLIEKAILERPFSNSPGSYPPLLLKSLTILLFWPDWQVRKRASLAVERILIIEESHFAEALTDVIFTETINGFVDQTLRKVRNNHPDPSNFTVPGEWYVLVVRLLLTPKGPELEKLAIHTLLLASIPRLVEVDGSVWLRWVHTQADSDRWKGSEVFRATAIDRVLRCPDRSVRDNALITLVALNVPSVRKALWDHIETSIKELEVSEYVRIPEKHVAIYQCQEGHLYNTEVLDLSEVCTCSDEGEISYNMKRENKAYSFRDQVAEMQLRRELAEKKRKEGKLTAAQKQVMEKELAKEKEIRDEMRQMYSVAEPKLDEARAMVAADHQGAFARPELLFNFCIPLTRSHLVSKNAAQLFLAYRDIAFPHTEDYLDELLGSTILRVIGSHWRVVNWADEPLPAAVTRCLQLLNERAFVVETGDDDESFVFEDIVGATQLTLLYPMIRLLLDPSNGYSDEIRDSTLTLLQNAMHKRFLKDGSVLQLPMNEYATLLFSEYARSLTAPSKQALVQLAGLANETEDTGPRVVSLARSALNYLDNESCDVRETVLKVLSAPNLLTRLVLSSNDAEFPIECLVRLFVARFDPIEAVAERAEGLWYESSFHLKPEMAEPLIDKCVSEVAFIRESAANATAAFVQEIVISMPVLLNKIDEVYTDLAQIRPAVYDEVGRMVMDSRDEWARRSGVGLVLGRLAEHVRVQDAMRFIKLVAPRGLADRSAECRNGMRNAAVEVIRKHGKDIMPELLPFLENLSDNTPSGGEHDNLRQGLVVLLGTLAQYLDPSSDKVRAIVARLMEALSTPSQAVQESVSRCLSPLVPAIRDTVKSLIQKLQWLLFEAESYGERRGAAYGIAGIVKGMGVASLKELELLPSIQKALLEKKNAKHREGGLLALEILCSTVGKLFEPYMIQALPSLLLCFGDSDENVRKAAEDTAVAMMSSMSPHGTKLVLPSLLTALDDESWRTKCAATELLGSMAFCAPRQLSACLPNIVPKLIEVLADSSSKVQRSGEKALRQIASVIRNPEILGVSNQLMSGLLDPASKTNYALQAVLNTKFIHYIDAPSLALIMPIVRRAFEDRNSETRKVAAQIIANIYTLTEHKDMEPYLCDLVPGLQKSLLDPVPEIRTVAARALGAIVAKSTGATSDKLRDSIVPWLKEKLISPQSTVDRSGAAQGLSEVLAGIGSEQLEFVMPEIIAATESPEVSAETRDGYILMYIYLPMVFGEKFLPYLPQIVPPILKALADENEYVRASALKAGQRLIAQYCSHARRLLLPQLQVALHDENWRIRHASVTLIGDFLFNISGVSGKSTTSTANEDDTMGMEQAGKSIVRALGQQCRDHVLAGLYLARSDVALVVRQAAGHVWKIVVANTPRTLKEIMKVLFEMVVDSLASTCEERQQMGARCLGELVRKMGDKIINEVLPVLEMNQKSDELEKRVGVAIALHEIMDNITKDVLSHYLEHLVTPVRNAICDPSPVVRSAAADTFSVLYQMVGHEALDEIITPLLEKLTPEKEDVLAGLCEIMKQNSRQMLPYLLPRLTRPPINVHALCSLASVAGGSLSRQLSRVLDALLSACQTNDQYDPMIDSCEKVVTAVTDEEGVPVLVDYLLKQAGKGNVPAIVLLHTFITKSGVNLNYLVGDLLPGLLHLYTSTNAQIVDHAVNSAIGVAQALDQKEMQETIPIVKKALNFMVAQARGREIPGFAHPKALQPLLPMLRESILQGGVELKALAGEALGMVVSVSDPTALKPHVVNITGPLVRVLGDRYPASVKLAVLDALSKLLDKVDTLLRPFLPQLQSTFLKALQEPSSRPVRLAAGGALSRLLRIHMKPEPLVCEILKLLAHSQDQSLLETTFVAARALVGKLTVPLSDATIQEGYRVCELQYSVPVDTPTELDTSLTMCSGALYGELAIRTKQFGSKNIFKDVESCSKPRVRQAMAFALQQMCQSDSATIWSDAQAECRSAILAGLSADSTVACAALRAAAHILASEGTNPDRDLLSAMGRALSHQAVEVRRVAAGALGHVLHLAPCQFENDRLKVGSVVLAHLEANCFKLVLKGTITTYFMRNFQLIVPHLVNGAKESNSAVRSASELALVYAFRFQEGQEGFDKYLQSVEGAAKTVVNELQAPLRRLVKSGDLTLEPINNILAVQEEFRPVIGLEVHVQLNTRSKLFSSAPVADDAAPNTQVAALDMSTPGTLPVLNKACVMHALRMGILLNCEIPPSCRFDRKHYFYADMPAGYQITQSERPIAKNGRFRYAVYGEDVPSYSKEIGIIQLQLEQDSGKSIHCGPISLIDLNRAGVPLVEVVSTPDFSTALEAMCFVQQLRLLLMHHGICKGEMHKGHLRVDANVSLTHQGKKGVRTEVKNINSLRNLHTAINFEIDRHYQVISSGGTVVNETRMCDEHGRTVSMRDKEVKTDYRFMPEPNLPTLKICPEWIEECARSVASTPTYMKYQELGFEPRRAIFYAENPLLSRFLDLCADRLPKVGAENFVYWMNELKLIMQRSKATYPPENPEFAKQFMTVVELYVGGKITKLRALEALRLFVTDIQDAEKYFEEKNAWRIADEQKIQIMAEEILRKNGKLVEKAVAGHGKSLSKLRKLLVDESEKRIEVEDAEKAVAAEITRLQGGERRDVS</sequence>
<comment type="catalytic activity">
    <reaction evidence="4">
        <text>L-glutamyl-tRNA(Gln) + L-glutamine + ATP + H2O = L-glutaminyl-tRNA(Gln) + L-glutamate + ADP + phosphate + H(+)</text>
        <dbReference type="Rhea" id="RHEA:17521"/>
        <dbReference type="Rhea" id="RHEA-COMP:9681"/>
        <dbReference type="Rhea" id="RHEA-COMP:9684"/>
        <dbReference type="ChEBI" id="CHEBI:15377"/>
        <dbReference type="ChEBI" id="CHEBI:15378"/>
        <dbReference type="ChEBI" id="CHEBI:29985"/>
        <dbReference type="ChEBI" id="CHEBI:30616"/>
        <dbReference type="ChEBI" id="CHEBI:43474"/>
        <dbReference type="ChEBI" id="CHEBI:58359"/>
        <dbReference type="ChEBI" id="CHEBI:78520"/>
        <dbReference type="ChEBI" id="CHEBI:78521"/>
        <dbReference type="ChEBI" id="CHEBI:456216"/>
    </reaction>
</comment>
<comment type="similarity">
    <text evidence="1">Belongs to the GCN1 family.</text>
</comment>
<dbReference type="FunFam" id="1.25.10.10:FF:000162">
    <property type="entry name" value="GCN1, eIF2 alpha kinase activator homolog"/>
    <property type="match status" value="1"/>
</dbReference>
<dbReference type="GO" id="GO:0019887">
    <property type="term" value="F:protein kinase regulator activity"/>
    <property type="evidence" value="ECO:0007669"/>
    <property type="project" value="TreeGrafter"/>
</dbReference>
<evidence type="ECO:0000256" key="7">
    <source>
        <dbReference type="SAM" id="MobiDB-lite"/>
    </source>
</evidence>
<evidence type="ECO:0000256" key="3">
    <source>
        <dbReference type="ARBA" id="ARBA00022737"/>
    </source>
</evidence>
<evidence type="ECO:0000313" key="9">
    <source>
        <dbReference type="EMBL" id="RCN43348.1"/>
    </source>
</evidence>
<dbReference type="EMBL" id="JOJR01000160">
    <property type="protein sequence ID" value="RCN43348.1"/>
    <property type="molecule type" value="Genomic_DNA"/>
</dbReference>
<evidence type="ECO:0000313" key="10">
    <source>
        <dbReference type="Proteomes" id="UP000252519"/>
    </source>
</evidence>
<dbReference type="FunFam" id="1.25.10.10:FF:000090">
    <property type="entry name" value="eIF-2-alpha kinase activator GCN1"/>
    <property type="match status" value="1"/>
</dbReference>
<gene>
    <name evidence="9" type="ORF">ANCCAN_10673</name>
</gene>
<dbReference type="SMART" id="SM01349">
    <property type="entry name" value="TOG"/>
    <property type="match status" value="1"/>
</dbReference>
<dbReference type="Pfam" id="PF25801">
    <property type="entry name" value="HEAT_GCN1_C_2"/>
    <property type="match status" value="1"/>
</dbReference>
<dbReference type="InterPro" id="IPR016024">
    <property type="entry name" value="ARM-type_fold"/>
</dbReference>
<dbReference type="InterPro" id="IPR034085">
    <property type="entry name" value="TOG"/>
</dbReference>
<comment type="subunit">
    <text evidence="4">Subunit of the heterotrimeric GatCAB amidotransferase (AdT) complex, composed of A, B and C subunits.</text>
</comment>
<keyword evidence="4" id="KW-0496">Mitochondrion</keyword>
<proteinExistence type="inferred from homology"/>
<dbReference type="EC" id="6.3.5.-" evidence="4"/>
<dbReference type="HAMAP" id="MF_00121">
    <property type="entry name" value="GatB"/>
    <property type="match status" value="1"/>
</dbReference>
<evidence type="ECO:0000259" key="8">
    <source>
        <dbReference type="SMART" id="SM01349"/>
    </source>
</evidence>
<comment type="caution">
    <text evidence="9">The sequence shown here is derived from an EMBL/GenBank/DDBJ whole genome shotgun (WGS) entry which is preliminary data.</text>
</comment>
<feature type="repeat" description="HEAT" evidence="5">
    <location>
        <begin position="1516"/>
        <end position="1551"/>
    </location>
</feature>
<dbReference type="SUPFAM" id="SSF48371">
    <property type="entry name" value="ARM repeat"/>
    <property type="match status" value="3"/>
</dbReference>
<keyword evidence="4" id="KW-0648">Protein biosynthesis</keyword>
<dbReference type="SUPFAM" id="SSF55931">
    <property type="entry name" value="Glutamine synthetase/guanido kinase"/>
    <property type="match status" value="1"/>
</dbReference>
<dbReference type="PROSITE" id="PS01234">
    <property type="entry name" value="GATB"/>
    <property type="match status" value="1"/>
</dbReference>
<name>A0A368GI29_ANCCA</name>
<feature type="region of interest" description="Disordered" evidence="7">
    <location>
        <begin position="1"/>
        <end position="22"/>
    </location>
</feature>
<keyword evidence="4" id="KW-0547">Nucleotide-binding</keyword>
<comment type="similarity">
    <text evidence="4">Belongs to the GatB/GatE family. GatB subfamily.</text>
</comment>
<protein>
    <recommendedName>
        <fullName evidence="4">Glutamyl-tRNA(Gln) amidotransferase subunit B, mitochondrial</fullName>
        <shortName evidence="4">Glu-AdT subunit B</shortName>
        <ecNumber evidence="4">6.3.5.-</ecNumber>
    </recommendedName>
</protein>
<keyword evidence="3" id="KW-0677">Repeat</keyword>
<accession>A0A368GI29</accession>
<keyword evidence="2" id="KW-0597">Phosphoprotein</keyword>
<keyword evidence="6" id="KW-0175">Coiled coil</keyword>
<dbReference type="InterPro" id="IPR021133">
    <property type="entry name" value="HEAT_type_2"/>
</dbReference>
<dbReference type="Pfam" id="PF24987">
    <property type="entry name" value="HEAT_EF3_N"/>
    <property type="match status" value="2"/>
</dbReference>
<comment type="function">
    <text evidence="4">Allows the formation of correctly charged Gln-tRNA(Gln) through the transamidation of misacylated Glu-tRNA(Gln) in the mitochondria. The reaction takes place in the presence of glutamine and ATP through an activated gamma-phospho-Glu-tRNA(Gln).</text>
</comment>
<dbReference type="GO" id="GO:0006417">
    <property type="term" value="P:regulation of translation"/>
    <property type="evidence" value="ECO:0007669"/>
    <property type="project" value="TreeGrafter"/>
</dbReference>
<dbReference type="NCBIfam" id="NF004012">
    <property type="entry name" value="PRK05477.1-2"/>
    <property type="match status" value="1"/>
</dbReference>
<feature type="repeat" description="HEAT" evidence="5">
    <location>
        <begin position="1987"/>
        <end position="2024"/>
    </location>
</feature>
<dbReference type="GO" id="GO:0032543">
    <property type="term" value="P:mitochondrial translation"/>
    <property type="evidence" value="ECO:0007669"/>
    <property type="project" value="UniProtKB-UniRule"/>
</dbReference>
<dbReference type="OrthoDB" id="5148094at2759"/>
<evidence type="ECO:0000256" key="1">
    <source>
        <dbReference type="ARBA" id="ARBA00007366"/>
    </source>
</evidence>
<dbReference type="GO" id="GO:0030956">
    <property type="term" value="C:glutamyl-tRNA(Gln) amidotransferase complex"/>
    <property type="evidence" value="ECO:0007669"/>
    <property type="project" value="UniProtKB-UniRule"/>
</dbReference>
<dbReference type="InterPro" id="IPR014746">
    <property type="entry name" value="Gln_synth/guanido_kin_cat_dom"/>
</dbReference>
<dbReference type="Pfam" id="PF02934">
    <property type="entry name" value="GatB_N"/>
    <property type="match status" value="1"/>
</dbReference>
<keyword evidence="9" id="KW-0808">Transferase</keyword>
<dbReference type="InterPro" id="IPR004413">
    <property type="entry name" value="GatB"/>
</dbReference>
<dbReference type="Pfam" id="PF24984">
    <property type="entry name" value="HEAT_EF3_GNC1"/>
    <property type="match status" value="1"/>
</dbReference>
<keyword evidence="10" id="KW-1185">Reference proteome</keyword>
<dbReference type="PANTHER" id="PTHR23346">
    <property type="entry name" value="TRANSLATIONAL ACTIVATOR GCN1-RELATED"/>
    <property type="match status" value="1"/>
</dbReference>
<evidence type="ECO:0000256" key="2">
    <source>
        <dbReference type="ARBA" id="ARBA00022553"/>
    </source>
</evidence>
<dbReference type="GO" id="GO:0005524">
    <property type="term" value="F:ATP binding"/>
    <property type="evidence" value="ECO:0007669"/>
    <property type="project" value="UniProtKB-KW"/>
</dbReference>